<name>A0A6G9Y9F7_9NOCA</name>
<dbReference type="KEGG" id="nah:F5544_09540"/>
<dbReference type="Proteomes" id="UP000503540">
    <property type="component" value="Chromosome"/>
</dbReference>
<protein>
    <submittedName>
        <fullName evidence="1">Uncharacterized protein</fullName>
    </submittedName>
</protein>
<reference evidence="1 2" key="1">
    <citation type="journal article" date="2019" name="ACS Chem. Biol.">
        <title>Identification and Mobilization of a Cryptic Antibiotic Biosynthesis Gene Locus from a Human-Pathogenic Nocardia Isolate.</title>
        <authorList>
            <person name="Herisse M."/>
            <person name="Ishida K."/>
            <person name="Porter J.L."/>
            <person name="Howden B."/>
            <person name="Hertweck C."/>
            <person name="Stinear T.P."/>
            <person name="Pidot S.J."/>
        </authorList>
    </citation>
    <scope>NUCLEOTIDE SEQUENCE [LARGE SCALE GENOMIC DNA]</scope>
    <source>
        <strain evidence="1 2">AUSMDU00012717</strain>
    </source>
</reference>
<sequence length="97" mass="10702">MFLSGADHKGGYRLLPTPAEHDALARAHSRVFGLGCVVHRDYLPARRGLAGLHLATVAYPGDPRDWLINHPLTIPVHDTDHVWWARISRGHGGGEIQ</sequence>
<evidence type="ECO:0000313" key="2">
    <source>
        <dbReference type="Proteomes" id="UP000503540"/>
    </source>
</evidence>
<gene>
    <name evidence="1" type="ORF">F5544_09540</name>
</gene>
<evidence type="ECO:0000313" key="1">
    <source>
        <dbReference type="EMBL" id="QIS09808.1"/>
    </source>
</evidence>
<accession>A0A6G9Y9F7</accession>
<proteinExistence type="predicted"/>
<keyword evidence="2" id="KW-1185">Reference proteome</keyword>
<organism evidence="1 2">
    <name type="scientific">Nocardia arthritidis</name>
    <dbReference type="NCBI Taxonomy" id="228602"/>
    <lineage>
        <taxon>Bacteria</taxon>
        <taxon>Bacillati</taxon>
        <taxon>Actinomycetota</taxon>
        <taxon>Actinomycetes</taxon>
        <taxon>Mycobacteriales</taxon>
        <taxon>Nocardiaceae</taxon>
        <taxon>Nocardia</taxon>
    </lineage>
</organism>
<dbReference type="AlphaFoldDB" id="A0A6G9Y9F7"/>
<dbReference type="EMBL" id="CP046172">
    <property type="protein sequence ID" value="QIS09808.1"/>
    <property type="molecule type" value="Genomic_DNA"/>
</dbReference>